<evidence type="ECO:0000313" key="1">
    <source>
        <dbReference type="EMBL" id="KKN36453.1"/>
    </source>
</evidence>
<name>A0A0F9T4J4_9ZZZZ</name>
<protein>
    <submittedName>
        <fullName evidence="1">Uncharacterized protein</fullName>
    </submittedName>
</protein>
<proteinExistence type="predicted"/>
<organism evidence="1">
    <name type="scientific">marine sediment metagenome</name>
    <dbReference type="NCBI Taxonomy" id="412755"/>
    <lineage>
        <taxon>unclassified sequences</taxon>
        <taxon>metagenomes</taxon>
        <taxon>ecological metagenomes</taxon>
    </lineage>
</organism>
<dbReference type="AlphaFoldDB" id="A0A0F9T4J4"/>
<sequence>MLLATSNHLGHDIRSEKYNVRGTKYRTKHFLEFCIFLFFIYEIEDNLIQNTR</sequence>
<reference evidence="1" key="1">
    <citation type="journal article" date="2015" name="Nature">
        <title>Complex archaea that bridge the gap between prokaryotes and eukaryotes.</title>
        <authorList>
            <person name="Spang A."/>
            <person name="Saw J.H."/>
            <person name="Jorgensen S.L."/>
            <person name="Zaremba-Niedzwiedzka K."/>
            <person name="Martijn J."/>
            <person name="Lind A.E."/>
            <person name="van Eijk R."/>
            <person name="Schleper C."/>
            <person name="Guy L."/>
            <person name="Ettema T.J."/>
        </authorList>
    </citation>
    <scope>NUCLEOTIDE SEQUENCE</scope>
</reference>
<gene>
    <name evidence="1" type="ORF">LCGC14_0773370</name>
</gene>
<dbReference type="EMBL" id="LAZR01001964">
    <property type="protein sequence ID" value="KKN36453.1"/>
    <property type="molecule type" value="Genomic_DNA"/>
</dbReference>
<accession>A0A0F9T4J4</accession>
<comment type="caution">
    <text evidence="1">The sequence shown here is derived from an EMBL/GenBank/DDBJ whole genome shotgun (WGS) entry which is preliminary data.</text>
</comment>